<name>A0A8S9HFK3_BRACR</name>
<dbReference type="EMBL" id="QGKW02001940">
    <property type="protein sequence ID" value="KAF2555840.1"/>
    <property type="molecule type" value="Genomic_DNA"/>
</dbReference>
<evidence type="ECO:0000313" key="3">
    <source>
        <dbReference type="Proteomes" id="UP000712281"/>
    </source>
</evidence>
<sequence length="132" mass="14929">MTDKGEAVEWKDKMSNQRELFIKTRNIMVYRQEDTEKGTGPYTKDIGDLCIFVGENEPFFLSASDYPGLKPNSVYFAGRCLGYGICDIASSTISYLSDSRIRHPLFWISSTKVEELLGSFLANGIKIQEPKI</sequence>
<reference evidence="2" key="1">
    <citation type="submission" date="2019-12" db="EMBL/GenBank/DDBJ databases">
        <title>Genome sequencing and annotation of Brassica cretica.</title>
        <authorList>
            <person name="Studholme D.J."/>
            <person name="Sarris P.F."/>
        </authorList>
    </citation>
    <scope>NUCLEOTIDE SEQUENCE</scope>
    <source>
        <strain evidence="2">PFS-001/15</strain>
        <tissue evidence="2">Leaf</tissue>
    </source>
</reference>
<evidence type="ECO:0000313" key="2">
    <source>
        <dbReference type="EMBL" id="KAF2555840.1"/>
    </source>
</evidence>
<dbReference type="Pfam" id="PF03478">
    <property type="entry name" value="Beta-prop_KIB1-4"/>
    <property type="match status" value="1"/>
</dbReference>
<dbReference type="Proteomes" id="UP000712281">
    <property type="component" value="Unassembled WGS sequence"/>
</dbReference>
<evidence type="ECO:0000259" key="1">
    <source>
        <dbReference type="Pfam" id="PF03478"/>
    </source>
</evidence>
<accession>A0A8S9HFK3</accession>
<dbReference type="AlphaFoldDB" id="A0A8S9HFK3"/>
<gene>
    <name evidence="2" type="ORF">F2Q68_00018037</name>
</gene>
<dbReference type="InterPro" id="IPR005174">
    <property type="entry name" value="KIB1-4_b-propeller"/>
</dbReference>
<proteinExistence type="predicted"/>
<organism evidence="2 3">
    <name type="scientific">Brassica cretica</name>
    <name type="common">Mustard</name>
    <dbReference type="NCBI Taxonomy" id="69181"/>
    <lineage>
        <taxon>Eukaryota</taxon>
        <taxon>Viridiplantae</taxon>
        <taxon>Streptophyta</taxon>
        <taxon>Embryophyta</taxon>
        <taxon>Tracheophyta</taxon>
        <taxon>Spermatophyta</taxon>
        <taxon>Magnoliopsida</taxon>
        <taxon>eudicotyledons</taxon>
        <taxon>Gunneridae</taxon>
        <taxon>Pentapetalae</taxon>
        <taxon>rosids</taxon>
        <taxon>malvids</taxon>
        <taxon>Brassicales</taxon>
        <taxon>Brassicaceae</taxon>
        <taxon>Brassiceae</taxon>
        <taxon>Brassica</taxon>
    </lineage>
</organism>
<protein>
    <recommendedName>
        <fullName evidence="1">KIB1-4 beta-propeller domain-containing protein</fullName>
    </recommendedName>
</protein>
<feature type="domain" description="KIB1-4 beta-propeller" evidence="1">
    <location>
        <begin position="23"/>
        <end position="77"/>
    </location>
</feature>
<comment type="caution">
    <text evidence="2">The sequence shown here is derived from an EMBL/GenBank/DDBJ whole genome shotgun (WGS) entry which is preliminary data.</text>
</comment>